<dbReference type="EMBL" id="KN825919">
    <property type="protein sequence ID" value="KIK80847.1"/>
    <property type="molecule type" value="Genomic_DNA"/>
</dbReference>
<dbReference type="AlphaFoldDB" id="A0A0D0CDT7"/>
<dbReference type="Proteomes" id="UP000054538">
    <property type="component" value="Unassembled WGS sequence"/>
</dbReference>
<evidence type="ECO:0000313" key="1">
    <source>
        <dbReference type="EMBL" id="KIK80847.1"/>
    </source>
</evidence>
<evidence type="ECO:0000313" key="2">
    <source>
        <dbReference type="Proteomes" id="UP000054538"/>
    </source>
</evidence>
<organism evidence="1 2">
    <name type="scientific">Paxillus rubicundulus Ve08.2h10</name>
    <dbReference type="NCBI Taxonomy" id="930991"/>
    <lineage>
        <taxon>Eukaryota</taxon>
        <taxon>Fungi</taxon>
        <taxon>Dikarya</taxon>
        <taxon>Basidiomycota</taxon>
        <taxon>Agaricomycotina</taxon>
        <taxon>Agaricomycetes</taxon>
        <taxon>Agaricomycetidae</taxon>
        <taxon>Boletales</taxon>
        <taxon>Paxilineae</taxon>
        <taxon>Paxillaceae</taxon>
        <taxon>Paxillus</taxon>
    </lineage>
</organism>
<protein>
    <submittedName>
        <fullName evidence="1">Uncharacterized protein</fullName>
    </submittedName>
</protein>
<proteinExistence type="predicted"/>
<reference evidence="2" key="2">
    <citation type="submission" date="2015-01" db="EMBL/GenBank/DDBJ databases">
        <title>Evolutionary Origins and Diversification of the Mycorrhizal Mutualists.</title>
        <authorList>
            <consortium name="DOE Joint Genome Institute"/>
            <consortium name="Mycorrhizal Genomics Consortium"/>
            <person name="Kohler A."/>
            <person name="Kuo A."/>
            <person name="Nagy L.G."/>
            <person name="Floudas D."/>
            <person name="Copeland A."/>
            <person name="Barry K.W."/>
            <person name="Cichocki N."/>
            <person name="Veneault-Fourrey C."/>
            <person name="LaButti K."/>
            <person name="Lindquist E.A."/>
            <person name="Lipzen A."/>
            <person name="Lundell T."/>
            <person name="Morin E."/>
            <person name="Murat C."/>
            <person name="Riley R."/>
            <person name="Ohm R."/>
            <person name="Sun H."/>
            <person name="Tunlid A."/>
            <person name="Henrissat B."/>
            <person name="Grigoriev I.V."/>
            <person name="Hibbett D.S."/>
            <person name="Martin F."/>
        </authorList>
    </citation>
    <scope>NUCLEOTIDE SEQUENCE [LARGE SCALE GENOMIC DNA]</scope>
    <source>
        <strain evidence="2">Ve08.2h10</strain>
    </source>
</reference>
<dbReference type="HOGENOM" id="CLU_1993338_0_0_1"/>
<gene>
    <name evidence="1" type="ORF">PAXRUDRAFT_215902</name>
</gene>
<name>A0A0D0CDT7_9AGAM</name>
<reference evidence="1 2" key="1">
    <citation type="submission" date="2014-04" db="EMBL/GenBank/DDBJ databases">
        <authorList>
            <consortium name="DOE Joint Genome Institute"/>
            <person name="Kuo A."/>
            <person name="Kohler A."/>
            <person name="Jargeat P."/>
            <person name="Nagy L.G."/>
            <person name="Floudas D."/>
            <person name="Copeland A."/>
            <person name="Barry K.W."/>
            <person name="Cichocki N."/>
            <person name="Veneault-Fourrey C."/>
            <person name="LaButti K."/>
            <person name="Lindquist E.A."/>
            <person name="Lipzen A."/>
            <person name="Lundell T."/>
            <person name="Morin E."/>
            <person name="Murat C."/>
            <person name="Sun H."/>
            <person name="Tunlid A."/>
            <person name="Henrissat B."/>
            <person name="Grigoriev I.V."/>
            <person name="Hibbett D.S."/>
            <person name="Martin F."/>
            <person name="Nordberg H.P."/>
            <person name="Cantor M.N."/>
            <person name="Hua S.X."/>
        </authorList>
    </citation>
    <scope>NUCLEOTIDE SEQUENCE [LARGE SCALE GENOMIC DNA]</scope>
    <source>
        <strain evidence="1 2">Ve08.2h10</strain>
    </source>
</reference>
<keyword evidence="2" id="KW-1185">Reference proteome</keyword>
<sequence>MLSFLNRHHISTISLRRLFAERNGSWQCAVYNCHCSPHLEIFLRKTYELLISTIMHRSYLLHPRHPHPTVVPPSEHVTLLITSLLFSQHHPRLCFQASPCTTKLGKWSPVTCPYMEGFIHEIFAA</sequence>
<dbReference type="InParanoid" id="A0A0D0CDT7"/>
<accession>A0A0D0CDT7</accession>